<gene>
    <name evidence="1" type="ORF">APUU_20626A</name>
</gene>
<reference evidence="1" key="2">
    <citation type="submission" date="2021-02" db="EMBL/GenBank/DDBJ databases">
        <title>Aspergillus puulaauensis MK2 genome sequence.</title>
        <authorList>
            <person name="Futagami T."/>
            <person name="Mori K."/>
            <person name="Kadooka C."/>
            <person name="Tanaka T."/>
        </authorList>
    </citation>
    <scope>NUCLEOTIDE SEQUENCE</scope>
    <source>
        <strain evidence="1">MK2</strain>
    </source>
</reference>
<protein>
    <submittedName>
        <fullName evidence="1">Uncharacterized protein</fullName>
    </submittedName>
</protein>
<reference evidence="1" key="1">
    <citation type="submission" date="2021-01" db="EMBL/GenBank/DDBJ databases">
        <authorList>
            <consortium name="Aspergillus puulaauensis MK2 genome sequencing consortium"/>
            <person name="Kazuki M."/>
            <person name="Futagami T."/>
        </authorList>
    </citation>
    <scope>NUCLEOTIDE SEQUENCE</scope>
    <source>
        <strain evidence="1">MK2</strain>
    </source>
</reference>
<sequence length="114" mass="12318">MEFFPGDWSTGTGYILYTQFLATHGWSQTIGRAISADWSLSKGRSSFPLRGRPGNASSPLAVSRLSLLPAVQNLSKSEQRSHGMDLVRTCSLAYTALDHGSNLPTLMPSRTSGT</sequence>
<proteinExistence type="predicted"/>
<evidence type="ECO:0000313" key="1">
    <source>
        <dbReference type="EMBL" id="BCS20194.1"/>
    </source>
</evidence>
<dbReference type="GeneID" id="64970199"/>
<name>A0A7R7XF37_9EURO</name>
<dbReference type="RefSeq" id="XP_041552388.1">
    <property type="nucleotide sequence ID" value="XM_041699289.1"/>
</dbReference>
<organism evidence="1 2">
    <name type="scientific">Aspergillus puulaauensis</name>
    <dbReference type="NCBI Taxonomy" id="1220207"/>
    <lineage>
        <taxon>Eukaryota</taxon>
        <taxon>Fungi</taxon>
        <taxon>Dikarya</taxon>
        <taxon>Ascomycota</taxon>
        <taxon>Pezizomycotina</taxon>
        <taxon>Eurotiomycetes</taxon>
        <taxon>Eurotiomycetidae</taxon>
        <taxon>Eurotiales</taxon>
        <taxon>Aspergillaceae</taxon>
        <taxon>Aspergillus</taxon>
    </lineage>
</organism>
<keyword evidence="2" id="KW-1185">Reference proteome</keyword>
<dbReference type="KEGG" id="apuu:APUU_20626A"/>
<evidence type="ECO:0000313" key="2">
    <source>
        <dbReference type="Proteomes" id="UP000654913"/>
    </source>
</evidence>
<accession>A0A7R7XF37</accession>
<dbReference type="EMBL" id="AP024444">
    <property type="protein sequence ID" value="BCS20194.1"/>
    <property type="molecule type" value="Genomic_DNA"/>
</dbReference>
<dbReference type="AlphaFoldDB" id="A0A7R7XF37"/>
<dbReference type="Proteomes" id="UP000654913">
    <property type="component" value="Chromosome 2"/>
</dbReference>